<comment type="caution">
    <text evidence="3">The sequence shown here is derived from an EMBL/GenBank/DDBJ whole genome shotgun (WGS) entry which is preliminary data.</text>
</comment>
<evidence type="ECO:0000256" key="1">
    <source>
        <dbReference type="SAM" id="MobiDB-lite"/>
    </source>
</evidence>
<feature type="compositionally biased region" description="Basic and acidic residues" evidence="1">
    <location>
        <begin position="20"/>
        <end position="31"/>
    </location>
</feature>
<dbReference type="InterPro" id="IPR005094">
    <property type="entry name" value="Endonuclease_MobA/VirD2"/>
</dbReference>
<accession>A0A3T7S6K5</accession>
<protein>
    <submittedName>
        <fullName evidence="3">Relaxase/mobilization nuclease</fullName>
    </submittedName>
</protein>
<dbReference type="AlphaFoldDB" id="A0A3T7S6K5"/>
<sequence>MIVGFSRHGTGRGSGPVDYVTDKARPGREESPPVVLRGSPDDTRTLIDSLEFKYKYTSGVLSFAPGETITPDMEQTIMDRFERLAFAGMEPDQYNILWVRHSHAGHHELHFVTPRVELSTGKSFNIRPPGEAAKRAFDDFRSEINARYGLADPDDPNRARDISQPDHELKIAAEALRRDEKPTEDIRTLLDAILSQRAVQGLIRSRSDVMEHVAALGFAVTREGKNYITVADEQSGQRWRMKGGLYEREFDATGAIEAATPRAERDYSEPDEGAADRFAQRVERHIKQRAEYHAGRYAKTDQSHVAGTQPAQKGFDLAPDCQPGINTGPDSSERLGCYLAERLGPVYMAGIPDKPELADAPEAGEGARYARPGRWENPVEPLRGAETALFENRREPGDVREGWRKLQNTAGVLTNDRAGNTFTQCLEELTAGIRRAAASIIEGAERLSDRVRAYCTGRPDDIRASQLLDESCRRIVRANGAFQEPLQAEQALRQAQEERLYRQIAAARPAPKPRYRGPSM</sequence>
<feature type="region of interest" description="Disordered" evidence="1">
    <location>
        <begin position="1"/>
        <end position="35"/>
    </location>
</feature>
<feature type="domain" description="MobA/VirD2-like nuclease" evidence="2">
    <location>
        <begin position="55"/>
        <end position="150"/>
    </location>
</feature>
<dbReference type="Proteomes" id="UP000839671">
    <property type="component" value="Unassembled WGS sequence"/>
</dbReference>
<proteinExistence type="predicted"/>
<name>A0A3T7S6K5_SALET</name>
<gene>
    <name evidence="3" type="ORF">DM051_27245</name>
</gene>
<organism evidence="3">
    <name type="scientific">Salmonella enterica I</name>
    <dbReference type="NCBI Taxonomy" id="59201"/>
    <lineage>
        <taxon>Bacteria</taxon>
        <taxon>Pseudomonadati</taxon>
        <taxon>Pseudomonadota</taxon>
        <taxon>Gammaproteobacteria</taxon>
        <taxon>Enterobacterales</taxon>
        <taxon>Enterobacteriaceae</taxon>
        <taxon>Salmonella</taxon>
    </lineage>
</organism>
<evidence type="ECO:0000259" key="2">
    <source>
        <dbReference type="Pfam" id="PF03432"/>
    </source>
</evidence>
<dbReference type="EMBL" id="AAAATI010000076">
    <property type="protein sequence ID" value="EAA1980880.1"/>
    <property type="molecule type" value="Genomic_DNA"/>
</dbReference>
<reference evidence="3" key="1">
    <citation type="submission" date="2018-06" db="EMBL/GenBank/DDBJ databases">
        <authorList>
            <person name="Ashton P.M."/>
            <person name="Dallman T."/>
            <person name="Nair S."/>
            <person name="De Pinna E."/>
            <person name="Peters T."/>
            <person name="Grant K."/>
        </authorList>
    </citation>
    <scope>NUCLEOTIDE SEQUENCE [LARGE SCALE GENOMIC DNA]</scope>
    <source>
        <strain evidence="3">310211</strain>
    </source>
</reference>
<dbReference type="Pfam" id="PF03432">
    <property type="entry name" value="Relaxase"/>
    <property type="match status" value="1"/>
</dbReference>
<evidence type="ECO:0000313" key="3">
    <source>
        <dbReference type="EMBL" id="EAA1980880.1"/>
    </source>
</evidence>